<dbReference type="AlphaFoldDB" id="A0A5C3EWA8"/>
<feature type="region of interest" description="Disordered" evidence="5">
    <location>
        <begin position="204"/>
        <end position="677"/>
    </location>
</feature>
<reference evidence="6 7" key="1">
    <citation type="submission" date="2018-03" db="EMBL/GenBank/DDBJ databases">
        <authorList>
            <person name="Guldener U."/>
        </authorList>
    </citation>
    <scope>NUCLEOTIDE SEQUENCE [LARGE SCALE GENOMIC DNA]</scope>
    <source>
        <strain evidence="6 7">DAOM196992</strain>
    </source>
</reference>
<evidence type="ECO:0000313" key="7">
    <source>
        <dbReference type="Proteomes" id="UP000323386"/>
    </source>
</evidence>
<feature type="region of interest" description="Disordered" evidence="5">
    <location>
        <begin position="718"/>
        <end position="740"/>
    </location>
</feature>
<evidence type="ECO:0000256" key="4">
    <source>
        <dbReference type="ARBA" id="ARBA00023289"/>
    </source>
</evidence>
<feature type="compositionally biased region" description="Basic and acidic residues" evidence="5">
    <location>
        <begin position="375"/>
        <end position="384"/>
    </location>
</feature>
<keyword evidence="2" id="KW-0547">Nucleotide-binding</keyword>
<organism evidence="6 7">
    <name type="scientific">Pseudozyma flocculosa</name>
    <dbReference type="NCBI Taxonomy" id="84751"/>
    <lineage>
        <taxon>Eukaryota</taxon>
        <taxon>Fungi</taxon>
        <taxon>Dikarya</taxon>
        <taxon>Basidiomycota</taxon>
        <taxon>Ustilaginomycotina</taxon>
        <taxon>Ustilaginomycetes</taxon>
        <taxon>Ustilaginales</taxon>
        <taxon>Ustilaginaceae</taxon>
        <taxon>Pseudozyma</taxon>
    </lineage>
</organism>
<accession>A0A5C3EWA8</accession>
<sequence length="767" mass="80350">MAWGQPPKGAASTSARTQPSSTQTLAASTIQRPTIPRRSIKVVLIGDGGCGKTSLRNQFLSGKFSPNYRATIGADFITKSLPAYQHEPEGERVTLQIWDTAGQERFQSLGSAFYRGADAVIIAFDLSQADAAAATPTTDGASPASSLDRIKVWYDAFMDKAPGPRTEAERRRFCWICVGNKSDIVQRYNLPGVEREQVREVLDSLVPSPPDQPDWGLKQSLDDDRPEPPNGARPTGAKEPASPEEVLQRPDPNRSRQQHSEGDALGRKGKGDRPRTSSESNNDPETPYGTFSTITGLPPGLNVTRGDLTIHHKKGHQKRQSIRSIDVFQPQSPEEEGSGSAGGGAGATASRPGIGRSKSTGSAVFSPSTPTRGRAKAEDARQRVDSTMSIGAPSIYHTPRSSAFFGTSPSVASQPSTAGGRSAKVSTGSSVDTQATARTAGAETAKAAPTTAIKDAKLSTSPGPLSFLEKVNTLQSPPGLDRGRQNPNRLVPAASTSIGSQLVAPNGHAGPSSAGMGRSKSATEGGDANGRRGGHGMAKPGSSSGGEGSFNKVKDVVPSASGSSLVPSGDPIPFPSGGEIDDDDLPAAQGVSGGADVDLDVVDETDEDERGDDAARYSTTREASPTTRSARDLDGDVGDRAGDRATSYGRRPRTTGGGQGAGTAAATASARHGSSGVEEGFTLFYTSAKTGENVERMFRHVVDRVVARWVDEEAEMQSAAAGGEEGEGLMVAPPSDRQREEELVRRGIRIAAGKDPNPRRGWRACCT</sequence>
<evidence type="ECO:0000256" key="2">
    <source>
        <dbReference type="ARBA" id="ARBA00022741"/>
    </source>
</evidence>
<dbReference type="PANTHER" id="PTHR47981">
    <property type="entry name" value="RAB FAMILY"/>
    <property type="match status" value="1"/>
</dbReference>
<dbReference type="NCBIfam" id="TIGR00231">
    <property type="entry name" value="small_GTP"/>
    <property type="match status" value="1"/>
</dbReference>
<evidence type="ECO:0000256" key="3">
    <source>
        <dbReference type="ARBA" id="ARBA00023134"/>
    </source>
</evidence>
<keyword evidence="7" id="KW-1185">Reference proteome</keyword>
<feature type="compositionally biased region" description="Basic and acidic residues" evidence="5">
    <location>
        <begin position="246"/>
        <end position="276"/>
    </location>
</feature>
<dbReference type="GO" id="GO:0005525">
    <property type="term" value="F:GTP binding"/>
    <property type="evidence" value="ECO:0007669"/>
    <property type="project" value="UniProtKB-KW"/>
</dbReference>
<dbReference type="SMART" id="SM00173">
    <property type="entry name" value="RAS"/>
    <property type="match status" value="1"/>
</dbReference>
<dbReference type="Pfam" id="PF00071">
    <property type="entry name" value="Ras"/>
    <property type="match status" value="1"/>
</dbReference>
<dbReference type="PRINTS" id="PR00449">
    <property type="entry name" value="RASTRNSFRMNG"/>
</dbReference>
<dbReference type="InterPro" id="IPR001806">
    <property type="entry name" value="Small_GTPase"/>
</dbReference>
<feature type="compositionally biased region" description="Low complexity" evidence="5">
    <location>
        <begin position="433"/>
        <end position="453"/>
    </location>
</feature>
<keyword evidence="4" id="KW-0636">Prenylation</keyword>
<dbReference type="GO" id="GO:0032889">
    <property type="term" value="P:regulation of vacuole fusion, non-autophagic"/>
    <property type="evidence" value="ECO:0007669"/>
    <property type="project" value="TreeGrafter"/>
</dbReference>
<keyword evidence="3" id="KW-0342">GTP-binding</keyword>
<dbReference type="Proteomes" id="UP000323386">
    <property type="component" value="Unassembled WGS sequence"/>
</dbReference>
<dbReference type="SUPFAM" id="SSF52540">
    <property type="entry name" value="P-loop containing nucleoside triphosphate hydrolases"/>
    <property type="match status" value="1"/>
</dbReference>
<feature type="compositionally biased region" description="Polar residues" evidence="5">
    <location>
        <begin position="399"/>
        <end position="432"/>
    </location>
</feature>
<gene>
    <name evidence="6" type="ORF">PSFLO_01208</name>
</gene>
<dbReference type="PROSITE" id="PS51419">
    <property type="entry name" value="RAB"/>
    <property type="match status" value="1"/>
</dbReference>
<feature type="compositionally biased region" description="Polar residues" evidence="5">
    <location>
        <begin position="277"/>
        <end position="295"/>
    </location>
</feature>
<dbReference type="OrthoDB" id="9989112at2759"/>
<dbReference type="GO" id="GO:0003924">
    <property type="term" value="F:GTPase activity"/>
    <property type="evidence" value="ECO:0007669"/>
    <property type="project" value="InterPro"/>
</dbReference>
<evidence type="ECO:0000256" key="1">
    <source>
        <dbReference type="ARBA" id="ARBA00006270"/>
    </source>
</evidence>
<dbReference type="SMART" id="SM00174">
    <property type="entry name" value="RHO"/>
    <property type="match status" value="1"/>
</dbReference>
<feature type="compositionally biased region" description="Polar residues" evidence="5">
    <location>
        <begin position="11"/>
        <end position="24"/>
    </location>
</feature>
<dbReference type="InterPro" id="IPR005225">
    <property type="entry name" value="Small_GTP-bd"/>
</dbReference>
<proteinExistence type="inferred from homology"/>
<feature type="compositionally biased region" description="Polar residues" evidence="5">
    <location>
        <begin position="617"/>
        <end position="628"/>
    </location>
</feature>
<dbReference type="SMART" id="SM00175">
    <property type="entry name" value="RAB"/>
    <property type="match status" value="1"/>
</dbReference>
<dbReference type="PANTHER" id="PTHR47981:SF20">
    <property type="entry name" value="RAS-RELATED PROTEIN RAB-7A"/>
    <property type="match status" value="1"/>
</dbReference>
<evidence type="ECO:0000313" key="6">
    <source>
        <dbReference type="EMBL" id="SPO35737.1"/>
    </source>
</evidence>
<feature type="compositionally biased region" description="Polar residues" evidence="5">
    <location>
        <begin position="357"/>
        <end position="371"/>
    </location>
</feature>
<dbReference type="Gene3D" id="3.40.50.300">
    <property type="entry name" value="P-loop containing nucleotide triphosphate hydrolases"/>
    <property type="match status" value="1"/>
</dbReference>
<dbReference type="GO" id="GO:0005770">
    <property type="term" value="C:late endosome"/>
    <property type="evidence" value="ECO:0007669"/>
    <property type="project" value="TreeGrafter"/>
</dbReference>
<feature type="compositionally biased region" description="Low complexity" evidence="5">
    <location>
        <begin position="662"/>
        <end position="676"/>
    </location>
</feature>
<feature type="compositionally biased region" description="Basic and acidic residues" evidence="5">
    <location>
        <begin position="629"/>
        <end position="643"/>
    </location>
</feature>
<keyword evidence="4" id="KW-0449">Lipoprotein</keyword>
<dbReference type="PROSITE" id="PS51421">
    <property type="entry name" value="RAS"/>
    <property type="match status" value="1"/>
</dbReference>
<feature type="region of interest" description="Disordered" evidence="5">
    <location>
        <begin position="1"/>
        <end position="24"/>
    </location>
</feature>
<dbReference type="InterPro" id="IPR027417">
    <property type="entry name" value="P-loop_NTPase"/>
</dbReference>
<feature type="compositionally biased region" description="Basic residues" evidence="5">
    <location>
        <begin position="311"/>
        <end position="321"/>
    </location>
</feature>
<dbReference type="GO" id="GO:0000329">
    <property type="term" value="C:fungal-type vacuole membrane"/>
    <property type="evidence" value="ECO:0007669"/>
    <property type="project" value="TreeGrafter"/>
</dbReference>
<dbReference type="EMBL" id="OOIP01000002">
    <property type="protein sequence ID" value="SPO35737.1"/>
    <property type="molecule type" value="Genomic_DNA"/>
</dbReference>
<feature type="compositionally biased region" description="Acidic residues" evidence="5">
    <location>
        <begin position="597"/>
        <end position="611"/>
    </location>
</feature>
<comment type="similarity">
    <text evidence="1">Belongs to the small GTPase superfamily. Rab family.</text>
</comment>
<name>A0A5C3EWA8_9BASI</name>
<evidence type="ECO:0000256" key="5">
    <source>
        <dbReference type="SAM" id="MobiDB-lite"/>
    </source>
</evidence>
<protein>
    <submittedName>
        <fullName evidence="6">Uncharacterized protein</fullName>
    </submittedName>
</protein>